<dbReference type="PANTHER" id="PTHR12289:SF44">
    <property type="entry name" value="OUTER MEMBRANE PROTEIN (SAM35), PUTATIVE (AFU_ORTHOLOGUE AFUA_1G13180)-RELATED"/>
    <property type="match status" value="1"/>
</dbReference>
<evidence type="ECO:0008006" key="6">
    <source>
        <dbReference type="Google" id="ProtNLM"/>
    </source>
</evidence>
<evidence type="ECO:0000313" key="5">
    <source>
        <dbReference type="Proteomes" id="UP001305779"/>
    </source>
</evidence>
<accession>A0ABR0F1R9</accession>
<evidence type="ECO:0000256" key="1">
    <source>
        <dbReference type="SAM" id="MobiDB-lite"/>
    </source>
</evidence>
<dbReference type="EMBL" id="JAXOVC010000001">
    <property type="protein sequence ID" value="KAK4507889.1"/>
    <property type="molecule type" value="Genomic_DNA"/>
</dbReference>
<evidence type="ECO:0000259" key="2">
    <source>
        <dbReference type="Pfam" id="PF17171"/>
    </source>
</evidence>
<keyword evidence="5" id="KW-1185">Reference proteome</keyword>
<feature type="domain" description="Thioredoxin-like fold" evidence="3">
    <location>
        <begin position="85"/>
        <end position="186"/>
    </location>
</feature>
<protein>
    <recommendedName>
        <fullName evidence="6">Mitochondrial outer membrane protein</fullName>
    </recommendedName>
</protein>
<name>A0ABR0F1R9_ZASCE</name>
<dbReference type="Pfam" id="PF17172">
    <property type="entry name" value="GST_N_4"/>
    <property type="match status" value="1"/>
</dbReference>
<dbReference type="InterPro" id="IPR012336">
    <property type="entry name" value="Thioredoxin-like_fold"/>
</dbReference>
<evidence type="ECO:0000259" key="3">
    <source>
        <dbReference type="Pfam" id="PF17172"/>
    </source>
</evidence>
<dbReference type="PANTHER" id="PTHR12289">
    <property type="entry name" value="METAXIN RELATED"/>
    <property type="match status" value="1"/>
</dbReference>
<dbReference type="InterPro" id="IPR033468">
    <property type="entry name" value="Metaxin_GST"/>
</dbReference>
<gene>
    <name evidence="4" type="ORF">PRZ48_001624</name>
</gene>
<feature type="domain" description="Metaxin glutathione S-transferase" evidence="2">
    <location>
        <begin position="238"/>
        <end position="304"/>
    </location>
</feature>
<dbReference type="CDD" id="cd03193">
    <property type="entry name" value="GST_C_Metaxin"/>
    <property type="match status" value="1"/>
</dbReference>
<evidence type="ECO:0000313" key="4">
    <source>
        <dbReference type="EMBL" id="KAK4507889.1"/>
    </source>
</evidence>
<comment type="caution">
    <text evidence="4">The sequence shown here is derived from an EMBL/GenBank/DDBJ whole genome shotgun (WGS) entry which is preliminary data.</text>
</comment>
<reference evidence="4 5" key="1">
    <citation type="journal article" date="2023" name="G3 (Bethesda)">
        <title>A chromosome-level genome assembly of Zasmidium syzygii isolated from banana leaves.</title>
        <authorList>
            <person name="van Westerhoven A.C."/>
            <person name="Mehrabi R."/>
            <person name="Talebi R."/>
            <person name="Steentjes M.B.F."/>
            <person name="Corcolon B."/>
            <person name="Chong P.A."/>
            <person name="Kema G.H.J."/>
            <person name="Seidl M.F."/>
        </authorList>
    </citation>
    <scope>NUCLEOTIDE SEQUENCE [LARGE SCALE GENOMIC DNA]</scope>
    <source>
        <strain evidence="4 5">P124</strain>
    </source>
</reference>
<organism evidence="4 5">
    <name type="scientific">Zasmidium cellare</name>
    <name type="common">Wine cellar mold</name>
    <name type="synonym">Racodium cellare</name>
    <dbReference type="NCBI Taxonomy" id="395010"/>
    <lineage>
        <taxon>Eukaryota</taxon>
        <taxon>Fungi</taxon>
        <taxon>Dikarya</taxon>
        <taxon>Ascomycota</taxon>
        <taxon>Pezizomycotina</taxon>
        <taxon>Dothideomycetes</taxon>
        <taxon>Dothideomycetidae</taxon>
        <taxon>Mycosphaerellales</taxon>
        <taxon>Mycosphaerellaceae</taxon>
        <taxon>Zasmidium</taxon>
    </lineage>
</organism>
<dbReference type="Pfam" id="PF17171">
    <property type="entry name" value="GST_C_6"/>
    <property type="match status" value="1"/>
</dbReference>
<sequence>MPDNDKRSDTSIQPAAHNLPSKTATNARSIFALPAPLRRIFDKFPLITYDANELPERAPKTRDEHVLHVFTTEEEATRGRPSFNPGCLKWQTYLRFSGVSFRTVPSSNHASPSGMLPFLQPAVTSAESNNALDPIPSNKLKKWLASQKKVKSVDETADIRYEAYASLLDNRIRKAWLYQLYLEPRNSPLVQRLYVAPCSSQPLVQKAITHQLRSAAALELEKSAGSNVVSALDLLNDAEEAFQALADLLGQDQWFFGQGHPSLFDASFFAYTCLILDDAFGWKHNPLEELLSKHQNLVDHRNRIVEVYF</sequence>
<dbReference type="InterPro" id="IPR050931">
    <property type="entry name" value="Mito_Protein_Transport_Metaxin"/>
</dbReference>
<proteinExistence type="predicted"/>
<feature type="region of interest" description="Disordered" evidence="1">
    <location>
        <begin position="1"/>
        <end position="21"/>
    </location>
</feature>
<dbReference type="Proteomes" id="UP001305779">
    <property type="component" value="Unassembled WGS sequence"/>
</dbReference>